<dbReference type="Gene3D" id="3.30.420.10">
    <property type="entry name" value="Ribonuclease H-like superfamily/Ribonuclease H"/>
    <property type="match status" value="1"/>
</dbReference>
<dbReference type="InterPro" id="IPR004875">
    <property type="entry name" value="DDE_SF_endonuclease_dom"/>
</dbReference>
<dbReference type="Pfam" id="PF03184">
    <property type="entry name" value="DDE_1"/>
    <property type="match status" value="1"/>
</dbReference>
<evidence type="ECO:0000313" key="2">
    <source>
        <dbReference type="RefSeq" id="XP_059604958.1"/>
    </source>
</evidence>
<dbReference type="AlphaFoldDB" id="A0AAJ8BWG7"/>
<dbReference type="InterPro" id="IPR050863">
    <property type="entry name" value="CenT-Element_Derived"/>
</dbReference>
<dbReference type="KEGG" id="ang:An17g00100"/>
<reference evidence="2" key="1">
    <citation type="submission" date="2025-02" db="EMBL/GenBank/DDBJ databases">
        <authorList>
            <consortium name="NCBI Genome Project"/>
        </authorList>
    </citation>
    <scope>NUCLEOTIDE SEQUENCE</scope>
</reference>
<reference evidence="2" key="2">
    <citation type="submission" date="2025-08" db="UniProtKB">
        <authorList>
            <consortium name="RefSeq"/>
        </authorList>
    </citation>
    <scope>IDENTIFICATION</scope>
</reference>
<dbReference type="InterPro" id="IPR036397">
    <property type="entry name" value="RNaseH_sf"/>
</dbReference>
<feature type="non-terminal residue" evidence="2">
    <location>
        <position position="239"/>
    </location>
</feature>
<sequence length="239" mass="26645">MERPLLYPGNPEWVTSIECINSTGWALPPCIIFKGKVHIEGWYQDSKISRDWRIEVSPNGWTTDKIGLRWLKNLFIPATISRTTGKYCLLILDGHGSHLTPHFDQICSEKDIIPICMPAHSSHKLQPLDMGCFKSLKDAHGYLIAENIRAGLNHYVKLGFLKAFPQAHAIAFNAKTVQISFAGAGLIPLDPDRILSELNILKTPTPPGTGKASIYCEKAPSSTYAEPTIFTRSAIRQDY</sequence>
<proteinExistence type="predicted"/>
<dbReference type="PANTHER" id="PTHR19303:SF62">
    <property type="entry name" value="HTH CENPB-TYPE DOMAIN-CONTAINING PROTEIN-RELATED"/>
    <property type="match status" value="1"/>
</dbReference>
<dbReference type="RefSeq" id="XP_059604958.1">
    <property type="nucleotide sequence ID" value="XM_059745393.1"/>
</dbReference>
<dbReference type="PANTHER" id="PTHR19303">
    <property type="entry name" value="TRANSPOSON"/>
    <property type="match status" value="1"/>
</dbReference>
<accession>A0AAJ8BWG7</accession>
<name>A0AAJ8BWG7_ASPNG</name>
<gene>
    <name evidence="2" type="ORF">An17g00100</name>
</gene>
<organism evidence="2">
    <name type="scientific">Aspergillus niger</name>
    <dbReference type="NCBI Taxonomy" id="5061"/>
    <lineage>
        <taxon>Eukaryota</taxon>
        <taxon>Fungi</taxon>
        <taxon>Dikarya</taxon>
        <taxon>Ascomycota</taxon>
        <taxon>Pezizomycotina</taxon>
        <taxon>Eurotiomycetes</taxon>
        <taxon>Eurotiomycetidae</taxon>
        <taxon>Eurotiales</taxon>
        <taxon>Aspergillaceae</taxon>
        <taxon>Aspergillus</taxon>
        <taxon>Aspergillus subgen. Circumdati</taxon>
    </lineage>
</organism>
<evidence type="ECO:0000259" key="1">
    <source>
        <dbReference type="Pfam" id="PF03184"/>
    </source>
</evidence>
<dbReference type="GeneID" id="84593557"/>
<protein>
    <recommendedName>
        <fullName evidence="1">DDE-1 domain-containing protein</fullName>
    </recommendedName>
</protein>
<feature type="domain" description="DDE-1" evidence="1">
    <location>
        <begin position="12"/>
        <end position="175"/>
    </location>
</feature>